<name>Q5NXC4_AROAE</name>
<keyword evidence="3" id="KW-1185">Reference proteome</keyword>
<dbReference type="HOGENOM" id="CLU_1891851_0_0_4"/>
<evidence type="ECO:0000256" key="1">
    <source>
        <dbReference type="SAM" id="MobiDB-lite"/>
    </source>
</evidence>
<feature type="region of interest" description="Disordered" evidence="1">
    <location>
        <begin position="80"/>
        <end position="110"/>
    </location>
</feature>
<gene>
    <name evidence="2" type="ORF">p1B62</name>
</gene>
<proteinExistence type="predicted"/>
<protein>
    <submittedName>
        <fullName evidence="2">Uncharacterized protein</fullName>
    </submittedName>
</protein>
<dbReference type="KEGG" id="eba:p1B62"/>
<dbReference type="Proteomes" id="UP000006552">
    <property type="component" value="Plasmid 1"/>
</dbReference>
<dbReference type="EMBL" id="CR555307">
    <property type="protein sequence ID" value="CAI10290.1"/>
    <property type="molecule type" value="Genomic_DNA"/>
</dbReference>
<accession>Q5NXC4</accession>
<evidence type="ECO:0000313" key="2">
    <source>
        <dbReference type="EMBL" id="CAI10290.1"/>
    </source>
</evidence>
<dbReference type="AlphaFoldDB" id="Q5NXC4"/>
<evidence type="ECO:0000313" key="3">
    <source>
        <dbReference type="Proteomes" id="UP000006552"/>
    </source>
</evidence>
<keyword evidence="2" id="KW-0614">Plasmid</keyword>
<sequence length="134" mass="15058">MLGELPPIKLMMTFPVNRGTLQCKQRLGGRCLKLIVTLFGGETEHVAQTCLLLLNFYFRHDHDLHRCHSVKVSCEVVTHPKRPTSGYQRSKPTSLHLGHARSRVGKTKNQNIHQPALLPSAFYHPAADISPLQS</sequence>
<geneLocation type="plasmid" evidence="3">
    <name>pAzo1</name>
</geneLocation>
<reference evidence="2 3" key="1">
    <citation type="journal article" date="2005" name="Arch. Microbiol.">
        <title>The genome sequence of an anaerobic aromatic-degrading denitrifying bacterium, strain EbN1.</title>
        <authorList>
            <person name="Rabus R."/>
            <person name="Kube M."/>
            <person name="Heider J."/>
            <person name="Beck A."/>
            <person name="Heitmann K."/>
            <person name="Widdel F."/>
            <person name="Reinhardt R."/>
        </authorList>
    </citation>
    <scope>NUCLEOTIDE SEQUENCE [LARGE SCALE GENOMIC DNA]</scope>
    <source>
        <strain evidence="2 3">EbN1</strain>
        <plasmid evidence="3">Plasmid pAzo1</plasmid>
    </source>
</reference>
<organism evidence="2 3">
    <name type="scientific">Aromatoleum aromaticum (strain DSM 19018 / LMG 30748 / EbN1)</name>
    <name type="common">Azoarcus sp. (strain EbN1)</name>
    <dbReference type="NCBI Taxonomy" id="76114"/>
    <lineage>
        <taxon>Bacteria</taxon>
        <taxon>Pseudomonadati</taxon>
        <taxon>Pseudomonadota</taxon>
        <taxon>Betaproteobacteria</taxon>
        <taxon>Rhodocyclales</taxon>
        <taxon>Rhodocyclaceae</taxon>
        <taxon>Aromatoleum</taxon>
    </lineage>
</organism>